<dbReference type="EC" id="1.7.1.17" evidence="6"/>
<evidence type="ECO:0000256" key="6">
    <source>
        <dbReference type="HAMAP-Rule" id="MF_01216"/>
    </source>
</evidence>
<dbReference type="Pfam" id="PF02525">
    <property type="entry name" value="Flavodoxin_2"/>
    <property type="match status" value="1"/>
</dbReference>
<evidence type="ECO:0000256" key="4">
    <source>
        <dbReference type="ARBA" id="ARBA00023027"/>
    </source>
</evidence>
<keyword evidence="2 6" id="KW-0288">FMN</keyword>
<sequence length="209" mass="22259">MSTALVITSSALGEASVSSQLVEETVARLRSHDPALRVIARDLGRDPVPHLTTDSATALRGGEPGNEAQAAARTLSDGLIAELKSADTIVIGAPMYNFGMPSTLKAWFDYVLRAGITFSYNESGPEGLLKGKRALVIESRGGLYSEGTAQAMDSQEPHLRNLLGFMGITDVTFLRAEKLAFGPEARDRAIATVRRQIAETVGEACRKAA</sequence>
<dbReference type="InterPro" id="IPR023048">
    <property type="entry name" value="NADH:quinone_OxRdtase_FMN_depd"/>
</dbReference>
<dbReference type="AlphaFoldDB" id="A0A7X3SQQ3"/>
<dbReference type="InterPro" id="IPR003680">
    <property type="entry name" value="Flavodoxin_fold"/>
</dbReference>
<dbReference type="RefSeq" id="WP_160886210.1">
    <property type="nucleotide sequence ID" value="NZ_WURB01000015.1"/>
</dbReference>
<organism evidence="8 9">
    <name type="scientific">Microvirga makkahensis</name>
    <dbReference type="NCBI Taxonomy" id="1128670"/>
    <lineage>
        <taxon>Bacteria</taxon>
        <taxon>Pseudomonadati</taxon>
        <taxon>Pseudomonadota</taxon>
        <taxon>Alphaproteobacteria</taxon>
        <taxon>Hyphomicrobiales</taxon>
        <taxon>Methylobacteriaceae</taxon>
        <taxon>Microvirga</taxon>
    </lineage>
</organism>
<name>A0A7X3SQQ3_9HYPH</name>
<dbReference type="PANTHER" id="PTHR43741:SF2">
    <property type="entry name" value="FMN-DEPENDENT NADH:QUINONE OXIDOREDUCTASE"/>
    <property type="match status" value="1"/>
</dbReference>
<protein>
    <recommendedName>
        <fullName evidence="6">FMN dependent NADH:quinone oxidoreductase</fullName>
        <ecNumber evidence="6">1.6.5.-</ecNumber>
    </recommendedName>
    <alternativeName>
        <fullName evidence="6">Azo-dye reductase</fullName>
    </alternativeName>
    <alternativeName>
        <fullName evidence="6">FMN-dependent NADH-azo compound oxidoreductase</fullName>
    </alternativeName>
    <alternativeName>
        <fullName evidence="6">FMN-dependent NADH-azoreductase</fullName>
        <ecNumber evidence="6">1.7.1.17</ecNumber>
    </alternativeName>
</protein>
<comment type="function">
    <text evidence="6">Quinone reductase that provides resistance to thiol-specific stress caused by electrophilic quinones.</text>
</comment>
<dbReference type="GO" id="GO:0016652">
    <property type="term" value="F:oxidoreductase activity, acting on NAD(P)H as acceptor"/>
    <property type="evidence" value="ECO:0007669"/>
    <property type="project" value="UniProtKB-UniRule"/>
</dbReference>
<dbReference type="EMBL" id="WURB01000015">
    <property type="protein sequence ID" value="MXQ13339.1"/>
    <property type="molecule type" value="Genomic_DNA"/>
</dbReference>
<accession>A0A7X3SQQ3</accession>
<evidence type="ECO:0000256" key="3">
    <source>
        <dbReference type="ARBA" id="ARBA00023002"/>
    </source>
</evidence>
<dbReference type="GO" id="GO:0010181">
    <property type="term" value="F:FMN binding"/>
    <property type="evidence" value="ECO:0007669"/>
    <property type="project" value="UniProtKB-UniRule"/>
</dbReference>
<dbReference type="GO" id="GO:0009055">
    <property type="term" value="F:electron transfer activity"/>
    <property type="evidence" value="ECO:0007669"/>
    <property type="project" value="UniProtKB-UniRule"/>
</dbReference>
<feature type="binding site" evidence="6">
    <location>
        <begin position="139"/>
        <end position="142"/>
    </location>
    <ligand>
        <name>FMN</name>
        <dbReference type="ChEBI" id="CHEBI:58210"/>
    </ligand>
</feature>
<keyword evidence="1 6" id="KW-0285">Flavoprotein</keyword>
<feature type="domain" description="Flavodoxin-like fold" evidence="7">
    <location>
        <begin position="3"/>
        <end position="199"/>
    </location>
</feature>
<comment type="catalytic activity">
    <reaction evidence="6">
        <text>2 a quinone + NADH + H(+) = 2 a 1,4-benzosemiquinone + NAD(+)</text>
        <dbReference type="Rhea" id="RHEA:65952"/>
        <dbReference type="ChEBI" id="CHEBI:15378"/>
        <dbReference type="ChEBI" id="CHEBI:57540"/>
        <dbReference type="ChEBI" id="CHEBI:57945"/>
        <dbReference type="ChEBI" id="CHEBI:132124"/>
        <dbReference type="ChEBI" id="CHEBI:134225"/>
    </reaction>
</comment>
<comment type="cofactor">
    <cofactor evidence="6">
        <name>FMN</name>
        <dbReference type="ChEBI" id="CHEBI:58210"/>
    </cofactor>
    <text evidence="6">Binds 1 FMN per subunit.</text>
</comment>
<keyword evidence="3 6" id="KW-0560">Oxidoreductase</keyword>
<comment type="similarity">
    <text evidence="6">Belongs to the azoreductase type 1 family.</text>
</comment>
<dbReference type="InterPro" id="IPR029039">
    <property type="entry name" value="Flavoprotein-like_sf"/>
</dbReference>
<dbReference type="GO" id="GO:0016655">
    <property type="term" value="F:oxidoreductase activity, acting on NAD(P)H, quinone or similar compound as acceptor"/>
    <property type="evidence" value="ECO:0007669"/>
    <property type="project" value="InterPro"/>
</dbReference>
<dbReference type="InterPro" id="IPR050104">
    <property type="entry name" value="FMN-dep_NADH:Q_OxRdtase_AzoR1"/>
</dbReference>
<feature type="binding site" evidence="6">
    <location>
        <begin position="95"/>
        <end position="98"/>
    </location>
    <ligand>
        <name>FMN</name>
        <dbReference type="ChEBI" id="CHEBI:58210"/>
    </ligand>
</feature>
<evidence type="ECO:0000313" key="9">
    <source>
        <dbReference type="Proteomes" id="UP000436483"/>
    </source>
</evidence>
<comment type="subunit">
    <text evidence="6">Homodimer.</text>
</comment>
<keyword evidence="4 6" id="KW-0520">NAD</keyword>
<dbReference type="PANTHER" id="PTHR43741">
    <property type="entry name" value="FMN-DEPENDENT NADH-AZOREDUCTASE 1"/>
    <property type="match status" value="1"/>
</dbReference>
<comment type="caution">
    <text evidence="8">The sequence shown here is derived from an EMBL/GenBank/DDBJ whole genome shotgun (WGS) entry which is preliminary data.</text>
</comment>
<comment type="catalytic activity">
    <reaction evidence="5">
        <text>N,N-dimethyl-1,4-phenylenediamine + anthranilate + 2 NAD(+) = 2-(4-dimethylaminophenyl)diazenylbenzoate + 2 NADH + 2 H(+)</text>
        <dbReference type="Rhea" id="RHEA:55872"/>
        <dbReference type="ChEBI" id="CHEBI:15378"/>
        <dbReference type="ChEBI" id="CHEBI:15783"/>
        <dbReference type="ChEBI" id="CHEBI:16567"/>
        <dbReference type="ChEBI" id="CHEBI:57540"/>
        <dbReference type="ChEBI" id="CHEBI:57945"/>
        <dbReference type="ChEBI" id="CHEBI:71579"/>
        <dbReference type="EC" id="1.7.1.17"/>
    </reaction>
    <physiologicalReaction direction="right-to-left" evidence="5">
        <dbReference type="Rhea" id="RHEA:55874"/>
    </physiologicalReaction>
</comment>
<evidence type="ECO:0000313" key="8">
    <source>
        <dbReference type="EMBL" id="MXQ13339.1"/>
    </source>
</evidence>
<dbReference type="SUPFAM" id="SSF52218">
    <property type="entry name" value="Flavoproteins"/>
    <property type="match status" value="1"/>
</dbReference>
<dbReference type="Gene3D" id="3.40.50.360">
    <property type="match status" value="1"/>
</dbReference>
<evidence type="ECO:0000259" key="7">
    <source>
        <dbReference type="Pfam" id="PF02525"/>
    </source>
</evidence>
<proteinExistence type="inferred from homology"/>
<reference evidence="8 9" key="1">
    <citation type="submission" date="2019-12" db="EMBL/GenBank/DDBJ databases">
        <authorList>
            <person name="Yuan C.-G."/>
        </authorList>
    </citation>
    <scope>NUCLEOTIDE SEQUENCE [LARGE SCALE GENOMIC DNA]</scope>
    <source>
        <strain evidence="8 9">KCTC 23863</strain>
    </source>
</reference>
<evidence type="ECO:0000256" key="2">
    <source>
        <dbReference type="ARBA" id="ARBA00022643"/>
    </source>
</evidence>
<feature type="binding site" evidence="6">
    <location>
        <position position="10"/>
    </location>
    <ligand>
        <name>FMN</name>
        <dbReference type="ChEBI" id="CHEBI:58210"/>
    </ligand>
</feature>
<feature type="binding site" evidence="6">
    <location>
        <begin position="16"/>
        <end position="18"/>
    </location>
    <ligand>
        <name>FMN</name>
        <dbReference type="ChEBI" id="CHEBI:58210"/>
    </ligand>
</feature>
<reference evidence="8 9" key="2">
    <citation type="submission" date="2020-01" db="EMBL/GenBank/DDBJ databases">
        <title>Microvirga sp. nov., an arsenate reduction bacterium isolated from Tibet hotspring sediments.</title>
        <authorList>
            <person name="Xian W.-D."/>
            <person name="Li W.-J."/>
        </authorList>
    </citation>
    <scope>NUCLEOTIDE SEQUENCE [LARGE SCALE GENOMIC DNA]</scope>
    <source>
        <strain evidence="8 9">KCTC 23863</strain>
    </source>
</reference>
<keyword evidence="9" id="KW-1185">Reference proteome</keyword>
<dbReference type="HAMAP" id="MF_01216">
    <property type="entry name" value="Azoreductase_type1"/>
    <property type="match status" value="1"/>
</dbReference>
<gene>
    <name evidence="6" type="primary">azoR</name>
    <name evidence="8" type="ORF">GR328_18090</name>
</gene>
<comment type="function">
    <text evidence="6">Also exhibits azoreductase activity. Catalyzes the reductive cleavage of the azo bond in aromatic azo compounds to the corresponding amines.</text>
</comment>
<dbReference type="Proteomes" id="UP000436483">
    <property type="component" value="Unassembled WGS sequence"/>
</dbReference>
<dbReference type="OrthoDB" id="9787136at2"/>
<evidence type="ECO:0000256" key="5">
    <source>
        <dbReference type="ARBA" id="ARBA00048542"/>
    </source>
</evidence>
<evidence type="ECO:0000256" key="1">
    <source>
        <dbReference type="ARBA" id="ARBA00022630"/>
    </source>
</evidence>
<dbReference type="EC" id="1.6.5.-" evidence="6"/>